<feature type="region of interest" description="Disordered" evidence="1">
    <location>
        <begin position="1"/>
        <end position="134"/>
    </location>
</feature>
<feature type="compositionally biased region" description="Basic and acidic residues" evidence="1">
    <location>
        <begin position="34"/>
        <end position="63"/>
    </location>
</feature>
<protein>
    <submittedName>
        <fullName evidence="2">Uncharacterized protein</fullName>
    </submittedName>
</protein>
<gene>
    <name evidence="2" type="ORF">GCM10022233_26670</name>
</gene>
<sequence>MRAPPVQQGDDDGHDHGRAADEDTGNRRFGGALGRDDGQVEADHAHGRQRRETDPLTRGERPQPGRGVTSGQGDEQETGEGVAQELAAGVRVLAEQAVGGEGASDEDAGEGGEEGTACGGGVHGSDARNRRGPV</sequence>
<keyword evidence="3" id="KW-1185">Reference proteome</keyword>
<proteinExistence type="predicted"/>
<dbReference type="Proteomes" id="UP001499984">
    <property type="component" value="Unassembled WGS sequence"/>
</dbReference>
<evidence type="ECO:0000313" key="3">
    <source>
        <dbReference type="Proteomes" id="UP001499984"/>
    </source>
</evidence>
<evidence type="ECO:0000256" key="1">
    <source>
        <dbReference type="SAM" id="MobiDB-lite"/>
    </source>
</evidence>
<name>A0ABP7UVN5_9ACTN</name>
<feature type="compositionally biased region" description="Acidic residues" evidence="1">
    <location>
        <begin position="103"/>
        <end position="113"/>
    </location>
</feature>
<feature type="compositionally biased region" description="Basic and acidic residues" evidence="1">
    <location>
        <begin position="125"/>
        <end position="134"/>
    </location>
</feature>
<feature type="compositionally biased region" description="Basic and acidic residues" evidence="1">
    <location>
        <begin position="11"/>
        <end position="26"/>
    </location>
</feature>
<accession>A0ABP7UVN5</accession>
<organism evidence="2 3">
    <name type="scientific">Streptomyces shaanxiensis</name>
    <dbReference type="NCBI Taxonomy" id="653357"/>
    <lineage>
        <taxon>Bacteria</taxon>
        <taxon>Bacillati</taxon>
        <taxon>Actinomycetota</taxon>
        <taxon>Actinomycetes</taxon>
        <taxon>Kitasatosporales</taxon>
        <taxon>Streptomycetaceae</taxon>
        <taxon>Streptomyces</taxon>
    </lineage>
</organism>
<evidence type="ECO:0000313" key="2">
    <source>
        <dbReference type="EMBL" id="GAA4053944.1"/>
    </source>
</evidence>
<dbReference type="EMBL" id="BAAAZY010000009">
    <property type="protein sequence ID" value="GAA4053944.1"/>
    <property type="molecule type" value="Genomic_DNA"/>
</dbReference>
<reference evidence="3" key="1">
    <citation type="journal article" date="2019" name="Int. J. Syst. Evol. Microbiol.">
        <title>The Global Catalogue of Microorganisms (GCM) 10K type strain sequencing project: providing services to taxonomists for standard genome sequencing and annotation.</title>
        <authorList>
            <consortium name="The Broad Institute Genomics Platform"/>
            <consortium name="The Broad Institute Genome Sequencing Center for Infectious Disease"/>
            <person name="Wu L."/>
            <person name="Ma J."/>
        </authorList>
    </citation>
    <scope>NUCLEOTIDE SEQUENCE [LARGE SCALE GENOMIC DNA]</scope>
    <source>
        <strain evidence="3">JCM 16925</strain>
    </source>
</reference>
<comment type="caution">
    <text evidence="2">The sequence shown here is derived from an EMBL/GenBank/DDBJ whole genome shotgun (WGS) entry which is preliminary data.</text>
</comment>